<evidence type="ECO:0000259" key="2">
    <source>
        <dbReference type="Pfam" id="PF03795"/>
    </source>
</evidence>
<dbReference type="Pfam" id="PF03795">
    <property type="entry name" value="YCII"/>
    <property type="match status" value="1"/>
</dbReference>
<dbReference type="Gene3D" id="3.30.70.1060">
    <property type="entry name" value="Dimeric alpha+beta barrel"/>
    <property type="match status" value="1"/>
</dbReference>
<dbReference type="InterPro" id="IPR011008">
    <property type="entry name" value="Dimeric_a/b-barrel"/>
</dbReference>
<keyword evidence="4" id="KW-1185">Reference proteome</keyword>
<dbReference type="InterPro" id="IPR005545">
    <property type="entry name" value="YCII"/>
</dbReference>
<gene>
    <name evidence="3" type="ORF">BACCIP111895_04026</name>
</gene>
<organism evidence="3 4">
    <name type="scientific">Neobacillus rhizosphaerae</name>
    <dbReference type="NCBI Taxonomy" id="2880965"/>
    <lineage>
        <taxon>Bacteria</taxon>
        <taxon>Bacillati</taxon>
        <taxon>Bacillota</taxon>
        <taxon>Bacilli</taxon>
        <taxon>Bacillales</taxon>
        <taxon>Bacillaceae</taxon>
        <taxon>Neobacillus</taxon>
    </lineage>
</organism>
<protein>
    <recommendedName>
        <fullName evidence="2">YCII-related domain-containing protein</fullName>
    </recommendedName>
</protein>
<dbReference type="Proteomes" id="UP000838308">
    <property type="component" value="Unassembled WGS sequence"/>
</dbReference>
<dbReference type="SUPFAM" id="SSF54909">
    <property type="entry name" value="Dimeric alpha+beta barrel"/>
    <property type="match status" value="1"/>
</dbReference>
<evidence type="ECO:0000256" key="1">
    <source>
        <dbReference type="ARBA" id="ARBA00007689"/>
    </source>
</evidence>
<comment type="similarity">
    <text evidence="1">Belongs to the YciI family.</text>
</comment>
<name>A0ABM9EVW7_9BACI</name>
<sequence length="78" mass="8363">MAIKDKLADGGNHLSAEGRVLKPNNVPIDGPYTEKKESIAGYILVKATTIDEAVNIAKGCPILLWEGTSVEVRKIAVM</sequence>
<evidence type="ECO:0000313" key="3">
    <source>
        <dbReference type="EMBL" id="CAH2716838.1"/>
    </source>
</evidence>
<accession>A0ABM9EVW7</accession>
<evidence type="ECO:0000313" key="4">
    <source>
        <dbReference type="Proteomes" id="UP000838308"/>
    </source>
</evidence>
<dbReference type="EMBL" id="CALBWS010000033">
    <property type="protein sequence ID" value="CAH2716838.1"/>
    <property type="molecule type" value="Genomic_DNA"/>
</dbReference>
<dbReference type="RefSeq" id="WP_248737071.1">
    <property type="nucleotide sequence ID" value="NZ_CALBWS010000033.1"/>
</dbReference>
<reference evidence="3" key="1">
    <citation type="submission" date="2022-04" db="EMBL/GenBank/DDBJ databases">
        <authorList>
            <person name="Criscuolo A."/>
        </authorList>
    </citation>
    <scope>NUCLEOTIDE SEQUENCE</scope>
    <source>
        <strain evidence="3">CIP111895</strain>
    </source>
</reference>
<feature type="domain" description="YCII-related" evidence="2">
    <location>
        <begin position="10"/>
        <end position="65"/>
    </location>
</feature>
<comment type="caution">
    <text evidence="3">The sequence shown here is derived from an EMBL/GenBank/DDBJ whole genome shotgun (WGS) entry which is preliminary data.</text>
</comment>
<proteinExistence type="inferred from homology"/>